<dbReference type="InterPro" id="IPR006059">
    <property type="entry name" value="SBP"/>
</dbReference>
<evidence type="ECO:0000256" key="1">
    <source>
        <dbReference type="SAM" id="MobiDB-lite"/>
    </source>
</evidence>
<dbReference type="SUPFAM" id="SSF53850">
    <property type="entry name" value="Periplasmic binding protein-like II"/>
    <property type="match status" value="1"/>
</dbReference>
<comment type="caution">
    <text evidence="3">The sequence shown here is derived from an EMBL/GenBank/DDBJ whole genome shotgun (WGS) entry which is preliminary data.</text>
</comment>
<sequence>MKKRLCVLLCIALIMGILSGCGNKGGNESANTNQKNVPDSTETTTEGKTEETGKAEQIIVKFGLGPLEEDTEAIWDDYNKTVDKFKETHPNVQVENARYDYNVDTFVPLAESGNLPTVFGTWFSEPQKLIANGYAADITDILAKRGWLDKMNESIRGILSDKDGRVYGIPASGYALGLMQNVELFKAAGLVDGNGAPLIPATWQEVAEFGKKIKDTTGKSGICILAQDNGAGWHFSNIAWGFGATLTVDNGDGTYTAAVNTNEAIEAMEYVKSLKWEYDVLTEDPLSENGGTGFAQLASGNAAMFIGASDGLPQLVNNGAKLGEFAICGLPAGPKGQYSLFGGTPYMFSPDATEAEINAALDFLTLRGIGPEVNEEAIAAAVKITVESGFPAVPGFALWDSEELAAAQNKIIKENSNMDPALYENYFSTTVKEGNLHLEEAGATQDLYAELTKVIQAVLTDKNADVASLMTTANKNYQTILDNLK</sequence>
<feature type="chain" id="PRO_5038905393" evidence="2">
    <location>
        <begin position="21"/>
        <end position="485"/>
    </location>
</feature>
<organism evidence="3 4">
    <name type="scientific">Lachnoclostridium phytofermentans</name>
    <dbReference type="NCBI Taxonomy" id="66219"/>
    <lineage>
        <taxon>Bacteria</taxon>
        <taxon>Bacillati</taxon>
        <taxon>Bacillota</taxon>
        <taxon>Clostridia</taxon>
        <taxon>Lachnospirales</taxon>
        <taxon>Lachnospiraceae</taxon>
    </lineage>
</organism>
<feature type="compositionally biased region" description="Polar residues" evidence="1">
    <location>
        <begin position="28"/>
        <end position="40"/>
    </location>
</feature>
<dbReference type="PANTHER" id="PTHR43649">
    <property type="entry name" value="ARABINOSE-BINDING PROTEIN-RELATED"/>
    <property type="match status" value="1"/>
</dbReference>
<dbReference type="PROSITE" id="PS51257">
    <property type="entry name" value="PROKAR_LIPOPROTEIN"/>
    <property type="match status" value="1"/>
</dbReference>
<keyword evidence="2" id="KW-0732">Signal</keyword>
<dbReference type="EMBL" id="DPVV01000557">
    <property type="protein sequence ID" value="HCL04097.1"/>
    <property type="molecule type" value="Genomic_DNA"/>
</dbReference>
<gene>
    <name evidence="3" type="ORF">DHW61_17090</name>
</gene>
<proteinExistence type="predicted"/>
<feature type="signal peptide" evidence="2">
    <location>
        <begin position="1"/>
        <end position="20"/>
    </location>
</feature>
<dbReference type="AlphaFoldDB" id="A0A3D2XBG6"/>
<evidence type="ECO:0000256" key="2">
    <source>
        <dbReference type="SAM" id="SignalP"/>
    </source>
</evidence>
<evidence type="ECO:0000313" key="3">
    <source>
        <dbReference type="EMBL" id="HCL04097.1"/>
    </source>
</evidence>
<dbReference type="Pfam" id="PF01547">
    <property type="entry name" value="SBP_bac_1"/>
    <property type="match status" value="1"/>
</dbReference>
<reference evidence="3 4" key="1">
    <citation type="journal article" date="2018" name="Nat. Biotechnol.">
        <title>A standardized bacterial taxonomy based on genome phylogeny substantially revises the tree of life.</title>
        <authorList>
            <person name="Parks D.H."/>
            <person name="Chuvochina M."/>
            <person name="Waite D.W."/>
            <person name="Rinke C."/>
            <person name="Skarshewski A."/>
            <person name="Chaumeil P.A."/>
            <person name="Hugenholtz P."/>
        </authorList>
    </citation>
    <scope>NUCLEOTIDE SEQUENCE [LARGE SCALE GENOMIC DNA]</scope>
    <source>
        <strain evidence="3">UBA11728</strain>
    </source>
</reference>
<dbReference type="InterPro" id="IPR050490">
    <property type="entry name" value="Bact_solute-bd_prot1"/>
</dbReference>
<name>A0A3D2XBG6_9FIRM</name>
<evidence type="ECO:0000313" key="4">
    <source>
        <dbReference type="Proteomes" id="UP000262969"/>
    </source>
</evidence>
<accession>A0A3D2XBG6</accession>
<dbReference type="Proteomes" id="UP000262969">
    <property type="component" value="Unassembled WGS sequence"/>
</dbReference>
<protein>
    <submittedName>
        <fullName evidence="3">Sugar ABC transporter substrate-binding protein</fullName>
    </submittedName>
</protein>
<dbReference type="PANTHER" id="PTHR43649:SF16">
    <property type="entry name" value="SUGAR-BINDING LIPOPROTEIN"/>
    <property type="match status" value="1"/>
</dbReference>
<dbReference type="Gene3D" id="3.40.190.10">
    <property type="entry name" value="Periplasmic binding protein-like II"/>
    <property type="match status" value="1"/>
</dbReference>
<feature type="region of interest" description="Disordered" evidence="1">
    <location>
        <begin position="28"/>
        <end position="52"/>
    </location>
</feature>